<comment type="cofactor">
    <cofactor evidence="1">
        <name>Ca(2+)</name>
        <dbReference type="ChEBI" id="CHEBI:29108"/>
    </cofactor>
</comment>
<keyword evidence="7 13" id="KW-0442">Lipid degradation</keyword>
<dbReference type="PROSITE" id="PS50003">
    <property type="entry name" value="PH_DOMAIN"/>
    <property type="match status" value="1"/>
</dbReference>
<dbReference type="GO" id="GO:0048015">
    <property type="term" value="P:phosphatidylinositol-mediated signaling"/>
    <property type="evidence" value="ECO:0007669"/>
    <property type="project" value="TreeGrafter"/>
</dbReference>
<keyword evidence="4" id="KW-0677">Repeat</keyword>
<proteinExistence type="predicted"/>
<dbReference type="PROSITE" id="PS50001">
    <property type="entry name" value="SH2"/>
    <property type="match status" value="2"/>
</dbReference>
<dbReference type="Gene3D" id="2.30.30.40">
    <property type="entry name" value="SH3 Domains"/>
    <property type="match status" value="1"/>
</dbReference>
<evidence type="ECO:0000256" key="14">
    <source>
        <dbReference type="SAM" id="MobiDB-lite"/>
    </source>
</evidence>
<evidence type="ECO:0000259" key="17">
    <source>
        <dbReference type="PROSITE" id="PS50003"/>
    </source>
</evidence>
<evidence type="ECO:0000256" key="2">
    <source>
        <dbReference type="ARBA" id="ARBA00012368"/>
    </source>
</evidence>
<dbReference type="Pfam" id="PF00387">
    <property type="entry name" value="PI-PLC-Y"/>
    <property type="match status" value="1"/>
</dbReference>
<dbReference type="PROSITE" id="PS50007">
    <property type="entry name" value="PIPLC_X_DOMAIN"/>
    <property type="match status" value="1"/>
</dbReference>
<evidence type="ECO:0000259" key="15">
    <source>
        <dbReference type="PROSITE" id="PS50001"/>
    </source>
</evidence>
<reference evidence="21" key="1">
    <citation type="submission" date="2022-11" db="UniProtKB">
        <authorList>
            <consortium name="WormBaseParasite"/>
        </authorList>
    </citation>
    <scope>IDENTIFICATION</scope>
</reference>
<evidence type="ECO:0000256" key="3">
    <source>
        <dbReference type="ARBA" id="ARBA00022443"/>
    </source>
</evidence>
<dbReference type="InterPro" id="IPR001711">
    <property type="entry name" value="PLipase_C_Pinositol-sp_Y"/>
</dbReference>
<dbReference type="InterPro" id="IPR017946">
    <property type="entry name" value="PLC-like_Pdiesterase_TIM-brl"/>
</dbReference>
<feature type="compositionally biased region" description="Low complexity" evidence="14">
    <location>
        <begin position="1522"/>
        <end position="1550"/>
    </location>
</feature>
<feature type="domain" description="PI-PLC Y-box" evidence="19">
    <location>
        <begin position="1151"/>
        <end position="1264"/>
    </location>
</feature>
<feature type="region of interest" description="Disordered" evidence="14">
    <location>
        <begin position="641"/>
        <end position="662"/>
    </location>
</feature>
<dbReference type="SMART" id="SM00148">
    <property type="entry name" value="PLCXc"/>
    <property type="match status" value="1"/>
</dbReference>
<evidence type="ECO:0000313" key="21">
    <source>
        <dbReference type="WBParaSite" id="Gr19_v10_g179.t2"/>
    </source>
</evidence>
<evidence type="ECO:0000259" key="19">
    <source>
        <dbReference type="PROSITE" id="PS50008"/>
    </source>
</evidence>
<evidence type="ECO:0000256" key="10">
    <source>
        <dbReference type="ARBA" id="ARBA00023224"/>
    </source>
</evidence>
<dbReference type="InterPro" id="IPR001192">
    <property type="entry name" value="PI-PLC_fam"/>
</dbReference>
<dbReference type="GO" id="GO:0004435">
    <property type="term" value="F:phosphatidylinositol-4,5-bisphosphate phospholipase C activity"/>
    <property type="evidence" value="ECO:0007669"/>
    <property type="project" value="UniProtKB-EC"/>
</dbReference>
<dbReference type="Gene3D" id="3.30.505.10">
    <property type="entry name" value="SH2 domain"/>
    <property type="match status" value="2"/>
</dbReference>
<feature type="compositionally biased region" description="Basic and acidic residues" evidence="14">
    <location>
        <begin position="1307"/>
        <end position="1324"/>
    </location>
</feature>
<organism evidence="20 21">
    <name type="scientific">Globodera rostochiensis</name>
    <name type="common">Golden nematode worm</name>
    <name type="synonym">Heterodera rostochiensis</name>
    <dbReference type="NCBI Taxonomy" id="31243"/>
    <lineage>
        <taxon>Eukaryota</taxon>
        <taxon>Metazoa</taxon>
        <taxon>Ecdysozoa</taxon>
        <taxon>Nematoda</taxon>
        <taxon>Chromadorea</taxon>
        <taxon>Rhabditida</taxon>
        <taxon>Tylenchina</taxon>
        <taxon>Tylenchomorpha</taxon>
        <taxon>Tylenchoidea</taxon>
        <taxon>Heteroderidae</taxon>
        <taxon>Heteroderinae</taxon>
        <taxon>Globodera</taxon>
    </lineage>
</organism>
<evidence type="ECO:0000259" key="16">
    <source>
        <dbReference type="PROSITE" id="PS50002"/>
    </source>
</evidence>
<dbReference type="SMART" id="SM00252">
    <property type="entry name" value="SH2"/>
    <property type="match status" value="2"/>
</dbReference>
<evidence type="ECO:0000313" key="20">
    <source>
        <dbReference type="Proteomes" id="UP000887572"/>
    </source>
</evidence>
<accession>A0A914HIK3</accession>
<dbReference type="PANTHER" id="PTHR10336">
    <property type="entry name" value="PHOSPHOINOSITIDE-SPECIFIC PHOSPHOLIPASE C FAMILY PROTEIN"/>
    <property type="match status" value="1"/>
</dbReference>
<dbReference type="InterPro" id="IPR000980">
    <property type="entry name" value="SH2"/>
</dbReference>
<dbReference type="SUPFAM" id="SSF49562">
    <property type="entry name" value="C2 domain (Calcium/lipid-binding domain, CaLB)"/>
    <property type="match status" value="1"/>
</dbReference>
<keyword evidence="6" id="KW-0106">Calcium</keyword>
<dbReference type="Pfam" id="PF00017">
    <property type="entry name" value="SH2"/>
    <property type="match status" value="2"/>
</dbReference>
<dbReference type="InterPro" id="IPR036028">
    <property type="entry name" value="SH3-like_dom_sf"/>
</dbReference>
<dbReference type="PRINTS" id="PR00401">
    <property type="entry name" value="SH2DOMAIN"/>
</dbReference>
<dbReference type="GO" id="GO:0051209">
    <property type="term" value="P:release of sequestered calcium ion into cytosol"/>
    <property type="evidence" value="ECO:0007669"/>
    <property type="project" value="TreeGrafter"/>
</dbReference>
<dbReference type="SUPFAM" id="SSF51695">
    <property type="entry name" value="PLC-like phosphodiesterases"/>
    <property type="match status" value="1"/>
</dbReference>
<dbReference type="SMART" id="SM00239">
    <property type="entry name" value="C2"/>
    <property type="match status" value="1"/>
</dbReference>
<keyword evidence="10" id="KW-0807">Transducer</keyword>
<keyword evidence="5 13" id="KW-0378">Hydrolase</keyword>
<feature type="domain" description="PH" evidence="17">
    <location>
        <begin position="1063"/>
        <end position="1129"/>
    </location>
</feature>
<dbReference type="FunFam" id="3.30.505.10:FF:000011">
    <property type="entry name" value="1-phosphatidylinositol 4,5-bisphosphate phosphodiesterase gamma"/>
    <property type="match status" value="1"/>
</dbReference>
<protein>
    <recommendedName>
        <fullName evidence="2 13">Phosphoinositide phospholipase C</fullName>
        <ecNumber evidence="2 13">3.1.4.11</ecNumber>
    </recommendedName>
</protein>
<dbReference type="InterPro" id="IPR000008">
    <property type="entry name" value="C2_dom"/>
</dbReference>
<evidence type="ECO:0000256" key="5">
    <source>
        <dbReference type="ARBA" id="ARBA00022801"/>
    </source>
</evidence>
<evidence type="ECO:0000256" key="1">
    <source>
        <dbReference type="ARBA" id="ARBA00001913"/>
    </source>
</evidence>
<evidence type="ECO:0000256" key="12">
    <source>
        <dbReference type="PROSITE-ProRule" id="PRU00192"/>
    </source>
</evidence>
<dbReference type="Pfam" id="PF23329">
    <property type="entry name" value="EF_HAND_1_PLCG"/>
    <property type="match status" value="1"/>
</dbReference>
<feature type="domain" description="SH2" evidence="15">
    <location>
        <begin position="710"/>
        <end position="824"/>
    </location>
</feature>
<dbReference type="PROSITE" id="PS50002">
    <property type="entry name" value="SH3"/>
    <property type="match status" value="1"/>
</dbReference>
<dbReference type="Pfam" id="PF00388">
    <property type="entry name" value="PI-PLC-X"/>
    <property type="match status" value="1"/>
</dbReference>
<dbReference type="GO" id="GO:0016042">
    <property type="term" value="P:lipid catabolic process"/>
    <property type="evidence" value="ECO:0007669"/>
    <property type="project" value="UniProtKB-KW"/>
</dbReference>
<feature type="compositionally biased region" description="Polar residues" evidence="14">
    <location>
        <begin position="1551"/>
        <end position="1560"/>
    </location>
</feature>
<keyword evidence="20" id="KW-1185">Reference proteome</keyword>
<dbReference type="GO" id="GO:0010634">
    <property type="term" value="P:positive regulation of epithelial cell migration"/>
    <property type="evidence" value="ECO:0007669"/>
    <property type="project" value="TreeGrafter"/>
</dbReference>
<feature type="domain" description="SH3" evidence="16">
    <location>
        <begin position="953"/>
        <end position="1047"/>
    </location>
</feature>
<feature type="compositionally biased region" description="Polar residues" evidence="14">
    <location>
        <begin position="1288"/>
        <end position="1305"/>
    </location>
</feature>
<feature type="compositionally biased region" description="Polar residues" evidence="14">
    <location>
        <begin position="648"/>
        <end position="657"/>
    </location>
</feature>
<dbReference type="InterPro" id="IPR011992">
    <property type="entry name" value="EF-hand-dom_pair"/>
</dbReference>
<dbReference type="PROSITE" id="PS50008">
    <property type="entry name" value="PIPLC_Y_DOMAIN"/>
    <property type="match status" value="1"/>
</dbReference>
<dbReference type="Gene3D" id="1.10.238.10">
    <property type="entry name" value="EF-hand"/>
    <property type="match status" value="1"/>
</dbReference>
<dbReference type="PROSITE" id="PS50004">
    <property type="entry name" value="C2"/>
    <property type="match status" value="1"/>
</dbReference>
<dbReference type="CDD" id="cd00275">
    <property type="entry name" value="C2_PLC_like"/>
    <property type="match status" value="1"/>
</dbReference>
<keyword evidence="3 12" id="KW-0728">SH3 domain</keyword>
<dbReference type="EC" id="3.1.4.11" evidence="2 13"/>
<evidence type="ECO:0000256" key="7">
    <source>
        <dbReference type="ARBA" id="ARBA00022963"/>
    </source>
</evidence>
<comment type="catalytic activity">
    <reaction evidence="13">
        <text>a 1,2-diacyl-sn-glycero-3-phospho-(1D-myo-inositol-4,5-bisphosphate) + H2O = 1D-myo-inositol 1,4,5-trisphosphate + a 1,2-diacyl-sn-glycerol + H(+)</text>
        <dbReference type="Rhea" id="RHEA:33179"/>
        <dbReference type="ChEBI" id="CHEBI:15377"/>
        <dbReference type="ChEBI" id="CHEBI:15378"/>
        <dbReference type="ChEBI" id="CHEBI:17815"/>
        <dbReference type="ChEBI" id="CHEBI:58456"/>
        <dbReference type="ChEBI" id="CHEBI:203600"/>
        <dbReference type="EC" id="3.1.4.11"/>
    </reaction>
</comment>
<dbReference type="SUPFAM" id="SSF55550">
    <property type="entry name" value="SH2 domain"/>
    <property type="match status" value="2"/>
</dbReference>
<dbReference type="Proteomes" id="UP000887572">
    <property type="component" value="Unplaced"/>
</dbReference>
<feature type="domain" description="SH2" evidence="15">
    <location>
        <begin position="835"/>
        <end position="924"/>
    </location>
</feature>
<sequence>MAPVPVGAGGGGGNICRKRSEHGKCGQPSTMNAGGVFAKGAKKGDAGGGHCDKASNGGAGGGANGQHAALDSRDFCVMEKGHRVCKLFVSKKFDIVFRHLWLNMHTHQIVLTKLVNEMPSGDEPGPSTSSALGLFMPNGLLSNAGRKTSAAMSSSECAKSPFCSPYAKSQMLDLRLVKEVQVLSKAVGTMQIAEKWRRDSSLQTFDADLILVVQWGAAFVLNSWLILFNTKEACQLWCRGVQQLCADHAEQSHALVVERWLRKRFFALLPHPTSAASVSIKHMKPFVQQRLQCKVNSKQLQEITEGEMGFESFVLAHNHLLNFHALFESMFSEYTDSQNAHAVSFQRFVDFLRDIQHDGLGQSKQLTSDFLRRYLRDVDPDRDVPEPSLHTDEFMEYLFSPENSLFDPVNYEVVHDMGKPLNHYWISSSHNTYLTGDQLRSESSLDAYARALLMGCRCVELDCWDGHQLNVVVIYHGYTMTSKLQLRDVLRTIREYAFRTSEFPLILSIEDNCSLPAQRQMAVDIKLVLGDLLLTAPVSRDEWQLPSPAALRRKIILKHKKLQLHNDTDAVLSAHSVEDELEQDNILSRRCTKKGVLWLREDGTSGSSANANANGVHQQSNQQQWHKHIFDVPAASGSTTTRAASGSIANDGTSEFGTLNGRGIANGGQRKLLAGREDSLNSQSDDTYLDESAGPMAADACADAHVAEEWFHGKVDREEAKARLLAAHHNGSSGGGTNDGLFLVRESTTFIGDFTLSFVHGGGVHHCRIKEVSTVIHSSISTGGERKYHLLDSVKRDTLYELISFYTRNALDTPNFKTYLQTPCPQPQPHLGKPWFSAHADTEQAEKLLNAVPMDGAFLVRYSSTDKTVFVVSLRIDNKLCHYRLKREGRLFVMAQRMFDSLCQLVDFYAENPFVRGVSLKFPINEQTISQYTDQNGGQLQLDGFYVDLNNLDKEFRVEAIESFDGVGDEHQLSSLEFKRDQQQSFSPLSFPIGAHITVLSMDKNDVHVDNDDVDDQKNNIYEGRWVGRHNDKTGWFPAKCVRKLGGATNGATDSSNNTLNYGTIELAGTTFKQCEDSDPDDRSRCGSRPFAFRITLAQSHWDMREYVLAADSREELDEWLCACQQMAANASDKMRQLRSREKQSRIASELSSLVIYCQAVPFNADFELQDSRTSFYEMCSFSESKHDKLVERGLQLFNKRQLSRVYPQASRFTSTNFSPMPMWNSGCHMVALNFQTGDKSMQLNAGRFMANGCCGYVLKPRYLMDETFAIGGAREQQQQQQQMFNPPLTTLNQRPSLSSSTFEVDSSDKLKKGVKQLNDEHPKMSSKKNGGTFAEDPSFGETNSSKSRPVQSVQHQNHQRQKSKQSLGVGSAGGSCPIALSVLVIAGRHLSRSGACDKGGGICSPCVELELLGFTHDARTLRTNTITSNGLNPVWQERFVFHVRHPEMALLRFHVEDGDFVGPKTDPFIGQAVFSLDSVRSGFRSVPLRNQFSEPLELSALLVHVEIRTWEPPFLHGIGFPTSSGRRSNSNSLPSSSSSSSMLSGLTTTFGQHGTLNHSKSIDKAAQQQCGPPIHNPHKLLQAGRSILAPERRTSLVIADGISSNSAAAAVGANEEIIGQHLPPLLRGPLNRNGSLETAPSHQQMNSLNSRSISVESGDNVKPLLSSARKTGTNTLRRIFRLGGKQNDK</sequence>
<evidence type="ECO:0000256" key="4">
    <source>
        <dbReference type="ARBA" id="ARBA00022737"/>
    </source>
</evidence>
<dbReference type="InterPro" id="IPR056586">
    <property type="entry name" value="EF-hand_PLCG1"/>
</dbReference>
<dbReference type="Pfam" id="PF00168">
    <property type="entry name" value="C2"/>
    <property type="match status" value="1"/>
</dbReference>
<keyword evidence="9 13" id="KW-0443">Lipid metabolism</keyword>
<dbReference type="WBParaSite" id="Gr19_v10_g179.t2">
    <property type="protein sequence ID" value="Gr19_v10_g179.t2"/>
    <property type="gene ID" value="Gr19_v10_g179"/>
</dbReference>
<evidence type="ECO:0000256" key="9">
    <source>
        <dbReference type="ARBA" id="ARBA00023098"/>
    </source>
</evidence>
<dbReference type="InterPro" id="IPR001452">
    <property type="entry name" value="SH3_domain"/>
</dbReference>
<dbReference type="SUPFAM" id="SSF50044">
    <property type="entry name" value="SH3-domain"/>
    <property type="match status" value="1"/>
</dbReference>
<dbReference type="InterPro" id="IPR057061">
    <property type="entry name" value="PLCG_EF-hand_2"/>
</dbReference>
<dbReference type="Pfam" id="PF23583">
    <property type="entry name" value="EF_HAND_2_PLCG"/>
    <property type="match status" value="1"/>
</dbReference>
<dbReference type="Gene3D" id="3.20.20.190">
    <property type="entry name" value="Phosphatidylinositol (PI) phosphodiesterase"/>
    <property type="match status" value="2"/>
</dbReference>
<evidence type="ECO:0000259" key="18">
    <source>
        <dbReference type="PROSITE" id="PS50004"/>
    </source>
</evidence>
<feature type="region of interest" description="Disordered" evidence="14">
    <location>
        <begin position="1288"/>
        <end position="1373"/>
    </location>
</feature>
<dbReference type="SUPFAM" id="SSF47473">
    <property type="entry name" value="EF-hand"/>
    <property type="match status" value="1"/>
</dbReference>
<dbReference type="PRINTS" id="PR00390">
    <property type="entry name" value="PHPHLIPASEC"/>
</dbReference>
<evidence type="ECO:0000256" key="13">
    <source>
        <dbReference type="RuleBase" id="RU361133"/>
    </source>
</evidence>
<keyword evidence="8 11" id="KW-0727">SH2 domain</keyword>
<dbReference type="PANTHER" id="PTHR10336:SF159">
    <property type="entry name" value="1-PHOSPHATIDYLINOSITOL 4,5-BISPHOSPHATE PHOSPHODIESTERASE GAMMA"/>
    <property type="match status" value="1"/>
</dbReference>
<dbReference type="InterPro" id="IPR036860">
    <property type="entry name" value="SH2_dom_sf"/>
</dbReference>
<evidence type="ECO:0000256" key="6">
    <source>
        <dbReference type="ARBA" id="ARBA00022837"/>
    </source>
</evidence>
<dbReference type="InterPro" id="IPR035892">
    <property type="entry name" value="C2_domain_sf"/>
</dbReference>
<feature type="compositionally biased region" description="Polar residues" evidence="14">
    <location>
        <begin position="1341"/>
        <end position="1357"/>
    </location>
</feature>
<feature type="domain" description="C2" evidence="18">
    <location>
        <begin position="1360"/>
        <end position="1491"/>
    </location>
</feature>
<evidence type="ECO:0000256" key="8">
    <source>
        <dbReference type="ARBA" id="ARBA00022999"/>
    </source>
</evidence>
<dbReference type="SMART" id="SM00149">
    <property type="entry name" value="PLCYc"/>
    <property type="match status" value="1"/>
</dbReference>
<dbReference type="InterPro" id="IPR000909">
    <property type="entry name" value="PLipase_C_PInositol-sp_X_dom"/>
</dbReference>
<evidence type="ECO:0000256" key="11">
    <source>
        <dbReference type="PROSITE-ProRule" id="PRU00191"/>
    </source>
</evidence>
<dbReference type="GO" id="GO:0046488">
    <property type="term" value="P:phosphatidylinositol metabolic process"/>
    <property type="evidence" value="ECO:0007669"/>
    <property type="project" value="TreeGrafter"/>
</dbReference>
<dbReference type="GO" id="GO:0032587">
    <property type="term" value="C:ruffle membrane"/>
    <property type="evidence" value="ECO:0007669"/>
    <property type="project" value="TreeGrafter"/>
</dbReference>
<dbReference type="Gene3D" id="2.60.40.150">
    <property type="entry name" value="C2 domain"/>
    <property type="match status" value="1"/>
</dbReference>
<dbReference type="InterPro" id="IPR001849">
    <property type="entry name" value="PH_domain"/>
</dbReference>
<name>A0A914HIK3_GLORO</name>
<feature type="region of interest" description="Disordered" evidence="14">
    <location>
        <begin position="1522"/>
        <end position="1569"/>
    </location>
</feature>